<dbReference type="GeneTree" id="ENSGT00940000157329"/>
<dbReference type="OrthoDB" id="1045822at2759"/>
<reference evidence="1" key="1">
    <citation type="submission" date="2025-08" db="UniProtKB">
        <authorList>
            <consortium name="Ensembl"/>
        </authorList>
    </citation>
    <scope>IDENTIFICATION</scope>
</reference>
<evidence type="ECO:0000313" key="2">
    <source>
        <dbReference type="Proteomes" id="UP000694559"/>
    </source>
</evidence>
<name>A0A8C6VLW0_NAJNA</name>
<accession>A0A8C6VLW0</accession>
<sequence>MDVQPKVVTQPQVTAAQPKTNNWQTDLCDCFSDCGVCLCGMFCFPCLSCQVATAMNECCCCGAGVAMRAVYRTKYNLPCWDSKIFYHWFIGRSLVGALCTCAHTLLTCVCQTCTGTEVFVQAQRQRHSSTTPASLHSP</sequence>
<organism evidence="1 2">
    <name type="scientific">Naja naja</name>
    <name type="common">Indian cobra</name>
    <dbReference type="NCBI Taxonomy" id="35670"/>
    <lineage>
        <taxon>Eukaryota</taxon>
        <taxon>Metazoa</taxon>
        <taxon>Chordata</taxon>
        <taxon>Craniata</taxon>
        <taxon>Vertebrata</taxon>
        <taxon>Euteleostomi</taxon>
        <taxon>Lepidosauria</taxon>
        <taxon>Squamata</taxon>
        <taxon>Bifurcata</taxon>
        <taxon>Unidentata</taxon>
        <taxon>Episquamata</taxon>
        <taxon>Toxicofera</taxon>
        <taxon>Serpentes</taxon>
        <taxon>Colubroidea</taxon>
        <taxon>Elapidae</taxon>
        <taxon>Elapinae</taxon>
        <taxon>Naja</taxon>
    </lineage>
</organism>
<dbReference type="AlphaFoldDB" id="A0A8C6VLW0"/>
<evidence type="ECO:0000313" key="1">
    <source>
        <dbReference type="Ensembl" id="ENSNNAP00000006939.1"/>
    </source>
</evidence>
<reference evidence="1" key="2">
    <citation type="submission" date="2025-09" db="UniProtKB">
        <authorList>
            <consortium name="Ensembl"/>
        </authorList>
    </citation>
    <scope>IDENTIFICATION</scope>
</reference>
<keyword evidence="2" id="KW-1185">Reference proteome</keyword>
<dbReference type="Ensembl" id="ENSNNAT00000007275.1">
    <property type="protein sequence ID" value="ENSNNAP00000006939.1"/>
    <property type="gene ID" value="ENSNNAG00000004701.1"/>
</dbReference>
<proteinExistence type="predicted"/>
<protein>
    <submittedName>
        <fullName evidence="1">Uncharacterized protein</fullName>
    </submittedName>
</protein>
<dbReference type="Proteomes" id="UP000694559">
    <property type="component" value="Unplaced"/>
</dbReference>